<dbReference type="Pfam" id="PF14344">
    <property type="entry name" value="DUF4397"/>
    <property type="match status" value="1"/>
</dbReference>
<evidence type="ECO:0000313" key="3">
    <source>
        <dbReference type="EMBL" id="QBK90069.1"/>
    </source>
</evidence>
<name>A0A481Z4Y3_9VIRU</name>
<reference evidence="3" key="1">
    <citation type="journal article" date="2019" name="MBio">
        <title>Virus Genomes from Deep Sea Sediments Expand the Ocean Megavirome and Support Independent Origins of Viral Gigantism.</title>
        <authorList>
            <person name="Backstrom D."/>
            <person name="Yutin N."/>
            <person name="Jorgensen S.L."/>
            <person name="Dharamshi J."/>
            <person name="Homa F."/>
            <person name="Zaremba-Niedwiedzka K."/>
            <person name="Spang A."/>
            <person name="Wolf Y.I."/>
            <person name="Koonin E.V."/>
            <person name="Ettema T.J."/>
        </authorList>
    </citation>
    <scope>NUCLEOTIDE SEQUENCE</scope>
</reference>
<evidence type="ECO:0000259" key="2">
    <source>
        <dbReference type="Pfam" id="PF14344"/>
    </source>
</evidence>
<evidence type="ECO:0000256" key="1">
    <source>
        <dbReference type="SAM" id="MobiDB-lite"/>
    </source>
</evidence>
<feature type="compositionally biased region" description="Basic residues" evidence="1">
    <location>
        <begin position="8"/>
        <end position="17"/>
    </location>
</feature>
<protein>
    <recommendedName>
        <fullName evidence="2">DUF4397 domain-containing protein</fullName>
    </recommendedName>
</protein>
<feature type="region of interest" description="Disordered" evidence="1">
    <location>
        <begin position="1"/>
        <end position="21"/>
    </location>
</feature>
<feature type="domain" description="DUF4397" evidence="2">
    <location>
        <begin position="22"/>
        <end position="139"/>
    </location>
</feature>
<accession>A0A481Z4Y3</accession>
<dbReference type="EMBL" id="MK500461">
    <property type="protein sequence ID" value="QBK90069.1"/>
    <property type="molecule type" value="Genomic_DNA"/>
</dbReference>
<gene>
    <name evidence="3" type="ORF">LCPAC101_03540</name>
</gene>
<proteinExistence type="predicted"/>
<dbReference type="InterPro" id="IPR025510">
    <property type="entry name" value="DUF4397"/>
</dbReference>
<sequence length="226" mass="25261">MRSNSYHRASHPHRKEMGKKDAKVRLIHNIAGAPSVDVYIDENLVASDVEYRGVSDYLAIKPGKHEITLKQSGTRNELLVRYASVTHGKSYTLLVSGDVDRPETFSILPLLDDTQKPGPGKSKIRFVHDAASSPTVDVYYESYDGNMPLFENYSYKDYTKNYLEVDSNDVVLVVTPAGSLDAVIEPFDTTLEEGKVYSFIASGTTTNNSYPLMVIMTEDKKSCLYM</sequence>
<organism evidence="3">
    <name type="scientific">Pithovirus LCPAC101</name>
    <dbReference type="NCBI Taxonomy" id="2506586"/>
    <lineage>
        <taxon>Viruses</taxon>
        <taxon>Pithoviruses</taxon>
    </lineage>
</organism>